<dbReference type="Pfam" id="PF00990">
    <property type="entry name" value="GGDEF"/>
    <property type="match status" value="1"/>
</dbReference>
<protein>
    <submittedName>
        <fullName evidence="3">GGDEF domain-containing protein</fullName>
    </submittedName>
</protein>
<evidence type="ECO:0000256" key="1">
    <source>
        <dbReference type="SAM" id="Phobius"/>
    </source>
</evidence>
<dbReference type="GO" id="GO:0005886">
    <property type="term" value="C:plasma membrane"/>
    <property type="evidence" value="ECO:0007669"/>
    <property type="project" value="TreeGrafter"/>
</dbReference>
<dbReference type="FunFam" id="3.30.70.270:FF:000001">
    <property type="entry name" value="Diguanylate cyclase domain protein"/>
    <property type="match status" value="1"/>
</dbReference>
<organism evidence="3 4">
    <name type="scientific">Paenibacillus whitsoniae</name>
    <dbReference type="NCBI Taxonomy" id="2496558"/>
    <lineage>
        <taxon>Bacteria</taxon>
        <taxon>Bacillati</taxon>
        <taxon>Bacillota</taxon>
        <taxon>Bacilli</taxon>
        <taxon>Bacillales</taxon>
        <taxon>Paenibacillaceae</taxon>
        <taxon>Paenibacillus</taxon>
    </lineage>
</organism>
<dbReference type="PANTHER" id="PTHR45138">
    <property type="entry name" value="REGULATORY COMPONENTS OF SENSORY TRANSDUCTION SYSTEM"/>
    <property type="match status" value="1"/>
</dbReference>
<evidence type="ECO:0000259" key="2">
    <source>
        <dbReference type="PROSITE" id="PS50887"/>
    </source>
</evidence>
<dbReference type="NCBIfam" id="TIGR00254">
    <property type="entry name" value="GGDEF"/>
    <property type="match status" value="1"/>
</dbReference>
<dbReference type="InterPro" id="IPR000160">
    <property type="entry name" value="GGDEF_dom"/>
</dbReference>
<dbReference type="GO" id="GO:0043709">
    <property type="term" value="P:cell adhesion involved in single-species biofilm formation"/>
    <property type="evidence" value="ECO:0007669"/>
    <property type="project" value="TreeGrafter"/>
</dbReference>
<dbReference type="SMART" id="SM00267">
    <property type="entry name" value="GGDEF"/>
    <property type="match status" value="1"/>
</dbReference>
<reference evidence="3 4" key="1">
    <citation type="submission" date="2018-12" db="EMBL/GenBank/DDBJ databases">
        <title>Bacillus ochoae sp. nov., Paenibacillus whitsoniae sp. nov., Paenibacillus spiritus sp. nov. Isolated from the Mars Exploration Rover during spacecraft assembly.</title>
        <authorList>
            <person name="Seuylemezian A."/>
            <person name="Vaishampayan P."/>
        </authorList>
    </citation>
    <scope>NUCLEOTIDE SEQUENCE [LARGE SCALE GENOMIC DNA]</scope>
    <source>
        <strain evidence="3 4">MER 54</strain>
    </source>
</reference>
<sequence length="398" mass="44404">MGIGMSLQLDLKTMLTTLIIGNLFTAVLITAYWRHHKQQVGIRSFFYAKVLQAAAWLILLLRGGSSDPLTLSLVNTALFVGYALEVVSILQTQRLQKETDLRYFTTLTILNVIAYHLVLLFHNREDLRIVFTSLGLVAGIVIPGIRMVRKKNASALSCIMGYLYLGIVVILVLRGVLAFFFDALFSYFHASTGNQALMLVGQYLIMISTNTGFLLLMKEQADQALLHMANYDDLTGALNRRTFIARTNDHLRTLARKKRPVSLLLFDIDEFKSINDTFGHDVGDRALVDLTARIQRHLGEEDLLARYGGDEYAILLPDRDEEASTAIAEQLRHIAEQAGIPGTSRPYTISIGVLTVIPDDSTQLEVLYSTCDKALYQAKRRGKNGVARGYFDAQPSLA</sequence>
<dbReference type="Proteomes" id="UP000276128">
    <property type="component" value="Unassembled WGS sequence"/>
</dbReference>
<dbReference type="AlphaFoldDB" id="A0A3S0A6B6"/>
<proteinExistence type="predicted"/>
<keyword evidence="1" id="KW-1133">Transmembrane helix</keyword>
<dbReference type="InterPro" id="IPR050469">
    <property type="entry name" value="Diguanylate_Cyclase"/>
</dbReference>
<accession>A0A3S0A6B6</accession>
<dbReference type="GO" id="GO:1902201">
    <property type="term" value="P:negative regulation of bacterial-type flagellum-dependent cell motility"/>
    <property type="evidence" value="ECO:0007669"/>
    <property type="project" value="TreeGrafter"/>
</dbReference>
<dbReference type="SUPFAM" id="SSF55073">
    <property type="entry name" value="Nucleotide cyclase"/>
    <property type="match status" value="1"/>
</dbReference>
<feature type="domain" description="GGDEF" evidence="2">
    <location>
        <begin position="259"/>
        <end position="391"/>
    </location>
</feature>
<gene>
    <name evidence="3" type="ORF">EJQ19_31340</name>
</gene>
<dbReference type="Gene3D" id="3.30.70.270">
    <property type="match status" value="1"/>
</dbReference>
<dbReference type="OrthoDB" id="9759607at2"/>
<feature type="transmembrane region" description="Helical" evidence="1">
    <location>
        <begin position="101"/>
        <end position="121"/>
    </location>
</feature>
<dbReference type="InterPro" id="IPR043128">
    <property type="entry name" value="Rev_trsase/Diguanyl_cyclase"/>
</dbReference>
<feature type="transmembrane region" description="Helical" evidence="1">
    <location>
        <begin position="160"/>
        <end position="181"/>
    </location>
</feature>
<feature type="transmembrane region" description="Helical" evidence="1">
    <location>
        <begin position="14"/>
        <end position="33"/>
    </location>
</feature>
<evidence type="ECO:0000313" key="3">
    <source>
        <dbReference type="EMBL" id="RTE00438.1"/>
    </source>
</evidence>
<dbReference type="CDD" id="cd01949">
    <property type="entry name" value="GGDEF"/>
    <property type="match status" value="1"/>
</dbReference>
<dbReference type="PANTHER" id="PTHR45138:SF9">
    <property type="entry name" value="DIGUANYLATE CYCLASE DGCM-RELATED"/>
    <property type="match status" value="1"/>
</dbReference>
<dbReference type="GO" id="GO:0052621">
    <property type="term" value="F:diguanylate cyclase activity"/>
    <property type="evidence" value="ECO:0007669"/>
    <property type="project" value="TreeGrafter"/>
</dbReference>
<keyword evidence="1" id="KW-0472">Membrane</keyword>
<feature type="transmembrane region" description="Helical" evidence="1">
    <location>
        <begin position="196"/>
        <end position="217"/>
    </location>
</feature>
<feature type="transmembrane region" description="Helical" evidence="1">
    <location>
        <begin position="45"/>
        <end position="63"/>
    </location>
</feature>
<comment type="caution">
    <text evidence="3">The sequence shown here is derived from an EMBL/GenBank/DDBJ whole genome shotgun (WGS) entry which is preliminary data.</text>
</comment>
<dbReference type="EMBL" id="RXHU01000153">
    <property type="protein sequence ID" value="RTE00438.1"/>
    <property type="molecule type" value="Genomic_DNA"/>
</dbReference>
<feature type="transmembrane region" description="Helical" evidence="1">
    <location>
        <begin position="127"/>
        <end position="148"/>
    </location>
</feature>
<keyword evidence="1" id="KW-0812">Transmembrane</keyword>
<dbReference type="PROSITE" id="PS50887">
    <property type="entry name" value="GGDEF"/>
    <property type="match status" value="1"/>
</dbReference>
<dbReference type="InterPro" id="IPR029787">
    <property type="entry name" value="Nucleotide_cyclase"/>
</dbReference>
<evidence type="ECO:0000313" key="4">
    <source>
        <dbReference type="Proteomes" id="UP000276128"/>
    </source>
</evidence>
<name>A0A3S0A6B6_9BACL</name>
<keyword evidence="4" id="KW-1185">Reference proteome</keyword>
<feature type="transmembrane region" description="Helical" evidence="1">
    <location>
        <begin position="69"/>
        <end position="89"/>
    </location>
</feature>